<keyword evidence="1" id="KW-0732">Signal</keyword>
<dbReference type="Proteomes" id="UP000827092">
    <property type="component" value="Unassembled WGS sequence"/>
</dbReference>
<keyword evidence="3" id="KW-1185">Reference proteome</keyword>
<accession>A0AAV6VRI6</accession>
<proteinExistence type="predicted"/>
<organism evidence="2 3">
    <name type="scientific">Oedothorax gibbosus</name>
    <dbReference type="NCBI Taxonomy" id="931172"/>
    <lineage>
        <taxon>Eukaryota</taxon>
        <taxon>Metazoa</taxon>
        <taxon>Ecdysozoa</taxon>
        <taxon>Arthropoda</taxon>
        <taxon>Chelicerata</taxon>
        <taxon>Arachnida</taxon>
        <taxon>Araneae</taxon>
        <taxon>Araneomorphae</taxon>
        <taxon>Entelegynae</taxon>
        <taxon>Araneoidea</taxon>
        <taxon>Linyphiidae</taxon>
        <taxon>Erigoninae</taxon>
        <taxon>Oedothorax</taxon>
    </lineage>
</organism>
<comment type="caution">
    <text evidence="2">The sequence shown here is derived from an EMBL/GenBank/DDBJ whole genome shotgun (WGS) entry which is preliminary data.</text>
</comment>
<reference evidence="2 3" key="1">
    <citation type="journal article" date="2022" name="Nat. Ecol. Evol.">
        <title>A masculinizing supergene underlies an exaggerated male reproductive morph in a spider.</title>
        <authorList>
            <person name="Hendrickx F."/>
            <person name="De Corte Z."/>
            <person name="Sonet G."/>
            <person name="Van Belleghem S.M."/>
            <person name="Kostlbacher S."/>
            <person name="Vangestel C."/>
        </authorList>
    </citation>
    <scope>NUCLEOTIDE SEQUENCE [LARGE SCALE GENOMIC DNA]</scope>
    <source>
        <strain evidence="2">W744_W776</strain>
    </source>
</reference>
<protein>
    <submittedName>
        <fullName evidence="2">Uncharacterized protein</fullName>
    </submittedName>
</protein>
<name>A0AAV6VRI6_9ARAC</name>
<dbReference type="AlphaFoldDB" id="A0AAV6VRI6"/>
<dbReference type="EMBL" id="JAFNEN010000026">
    <property type="protein sequence ID" value="KAG8199482.1"/>
    <property type="molecule type" value="Genomic_DNA"/>
</dbReference>
<evidence type="ECO:0000256" key="1">
    <source>
        <dbReference type="SAM" id="SignalP"/>
    </source>
</evidence>
<feature type="signal peptide" evidence="1">
    <location>
        <begin position="1"/>
        <end position="25"/>
    </location>
</feature>
<feature type="chain" id="PRO_5043596811" evidence="1">
    <location>
        <begin position="26"/>
        <end position="90"/>
    </location>
</feature>
<evidence type="ECO:0000313" key="2">
    <source>
        <dbReference type="EMBL" id="KAG8199482.1"/>
    </source>
</evidence>
<gene>
    <name evidence="2" type="ORF">JTE90_009330</name>
</gene>
<sequence length="90" mass="10295">MTAFRREVLALVFLTLLSLSWLGTARYLPTRGDGSRREQIKELLRAIMDMAPEDRDTGRSSFPYDFQGGSVAKRSLHESEGTVNFQREEK</sequence>
<evidence type="ECO:0000313" key="3">
    <source>
        <dbReference type="Proteomes" id="UP000827092"/>
    </source>
</evidence>